<reference evidence="1" key="1">
    <citation type="submission" date="2023-08" db="EMBL/GenBank/DDBJ databases">
        <authorList>
            <person name="Chen Y."/>
            <person name="Shah S."/>
            <person name="Dougan E. K."/>
            <person name="Thang M."/>
            <person name="Chan C."/>
        </authorList>
    </citation>
    <scope>NUCLEOTIDE SEQUENCE</scope>
</reference>
<comment type="caution">
    <text evidence="1">The sequence shown here is derived from an EMBL/GenBank/DDBJ whole genome shotgun (WGS) entry which is preliminary data.</text>
</comment>
<evidence type="ECO:0000313" key="2">
    <source>
        <dbReference type="Proteomes" id="UP001178507"/>
    </source>
</evidence>
<name>A0AA36I416_9DINO</name>
<sequence>MWLILAGLASAVASQEPRRLVVSADVSRLYERLSAAPPRTALALAYLLHEPEVQLLAVAAGFGGSSTYQRWFSPNPCQAAERFLSEMGSSVPVVCGSKVGFLDHNRADDSLTQLMQGGASWLVLDSWAAAAAVTMPSMKCRALISEFLLPGPGVLFHGNSVSGPFSHVSDASMGSPGVLLRAWQDSFQEARPRLRVLGLASGWRQAALHRHSLACRGSWIHRRLDQGAVVGIFYDHAIRLARSVRFGPMSTALQGIVHLAFPQDDQAPLLAAAVLSEPPLRCARLRLAETTAGEVLLEDCRGQHQEDPPDSVYVSVQLVSDGSSLLQHLADRLCSVKRASNASEEL</sequence>
<keyword evidence="2" id="KW-1185">Reference proteome</keyword>
<protein>
    <submittedName>
        <fullName evidence="1">Uncharacterized protein</fullName>
    </submittedName>
</protein>
<organism evidence="1 2">
    <name type="scientific">Effrenium voratum</name>
    <dbReference type="NCBI Taxonomy" id="2562239"/>
    <lineage>
        <taxon>Eukaryota</taxon>
        <taxon>Sar</taxon>
        <taxon>Alveolata</taxon>
        <taxon>Dinophyceae</taxon>
        <taxon>Suessiales</taxon>
        <taxon>Symbiodiniaceae</taxon>
        <taxon>Effrenium</taxon>
    </lineage>
</organism>
<proteinExistence type="predicted"/>
<gene>
    <name evidence="1" type="ORF">EVOR1521_LOCUS8480</name>
</gene>
<evidence type="ECO:0000313" key="1">
    <source>
        <dbReference type="EMBL" id="CAJ1380570.1"/>
    </source>
</evidence>
<accession>A0AA36I416</accession>
<dbReference type="Proteomes" id="UP001178507">
    <property type="component" value="Unassembled WGS sequence"/>
</dbReference>
<dbReference type="EMBL" id="CAUJNA010000724">
    <property type="protein sequence ID" value="CAJ1380570.1"/>
    <property type="molecule type" value="Genomic_DNA"/>
</dbReference>
<dbReference type="AlphaFoldDB" id="A0AA36I416"/>